<keyword evidence="2" id="KW-1185">Reference proteome</keyword>
<evidence type="ECO:0000313" key="2">
    <source>
        <dbReference type="Proteomes" id="UP000569329"/>
    </source>
</evidence>
<sequence>MAQYLEIGWASPEVVTTRALFTEPMRSLRRHDLHFVTLDEKTGEILGYITLAQNADPQPVSVRDHESRHRFPVEGAHEVDLFGAVDAPAELTTHEVYEIKRFVHACWLDDAQRRLQISLELILAVTRTLESCTPRIRALVGDAEASVALRHLLMMGLNVTSVTGTDPRLNRDNILYPTYATRDVVEPFYARVPAPSGLSHRAACLEEVLSSSSPPTALRELLREVRGTVERVAVR</sequence>
<proteinExistence type="predicted"/>
<gene>
    <name evidence="1" type="ORF">FHX42_003991</name>
</gene>
<protein>
    <submittedName>
        <fullName evidence="1">Uncharacterized protein</fullName>
    </submittedName>
</protein>
<dbReference type="Proteomes" id="UP000569329">
    <property type="component" value="Unassembled WGS sequence"/>
</dbReference>
<organism evidence="1 2">
    <name type="scientific">Halosaccharopolyspora lacisalsi</name>
    <dbReference type="NCBI Taxonomy" id="1000566"/>
    <lineage>
        <taxon>Bacteria</taxon>
        <taxon>Bacillati</taxon>
        <taxon>Actinomycetota</taxon>
        <taxon>Actinomycetes</taxon>
        <taxon>Pseudonocardiales</taxon>
        <taxon>Pseudonocardiaceae</taxon>
        <taxon>Halosaccharopolyspora</taxon>
    </lineage>
</organism>
<dbReference type="EMBL" id="JACGWZ010000006">
    <property type="protein sequence ID" value="MBA8826612.1"/>
    <property type="molecule type" value="Genomic_DNA"/>
</dbReference>
<dbReference type="AlphaFoldDB" id="A0A839DXB9"/>
<reference evidence="1 2" key="1">
    <citation type="submission" date="2020-07" db="EMBL/GenBank/DDBJ databases">
        <title>Sequencing the genomes of 1000 actinobacteria strains.</title>
        <authorList>
            <person name="Klenk H.-P."/>
        </authorList>
    </citation>
    <scope>NUCLEOTIDE SEQUENCE [LARGE SCALE GENOMIC DNA]</scope>
    <source>
        <strain evidence="1 2">DSM 45975</strain>
    </source>
</reference>
<name>A0A839DXB9_9PSEU</name>
<evidence type="ECO:0000313" key="1">
    <source>
        <dbReference type="EMBL" id="MBA8826612.1"/>
    </source>
</evidence>
<dbReference type="RefSeq" id="WP_182545836.1">
    <property type="nucleotide sequence ID" value="NZ_JACGWZ010000006.1"/>
</dbReference>
<accession>A0A839DXB9</accession>
<comment type="caution">
    <text evidence="1">The sequence shown here is derived from an EMBL/GenBank/DDBJ whole genome shotgun (WGS) entry which is preliminary data.</text>
</comment>